<reference evidence="1 2" key="1">
    <citation type="submission" date="2015-01" db="EMBL/GenBank/DDBJ databases">
        <title>Genome Sequencing of Rickettsiales.</title>
        <authorList>
            <person name="Daugherty S.C."/>
            <person name="Su Q."/>
            <person name="Abolude K."/>
            <person name="Beier-Sexton M."/>
            <person name="Carlyon J.A."/>
            <person name="Carter R."/>
            <person name="Day N.P."/>
            <person name="Dumler S.J."/>
            <person name="Dyachenko V."/>
            <person name="Godinez A."/>
            <person name="Kurtti T.J."/>
            <person name="Lichay M."/>
            <person name="Mullins K.E."/>
            <person name="Ott S."/>
            <person name="Pappas-Brown V."/>
            <person name="Paris D.H."/>
            <person name="Patel P."/>
            <person name="Richards A.L."/>
            <person name="Sadzewicz L."/>
            <person name="Sears K."/>
            <person name="Seidman D."/>
            <person name="Sengamalay N."/>
            <person name="Stenos J."/>
            <person name="Tallon L.J."/>
            <person name="Vincent G."/>
            <person name="Fraser C.M."/>
            <person name="Munderloh U."/>
            <person name="Dunning-Hotopp J.C."/>
        </authorList>
    </citation>
    <scope>NUCLEOTIDE SEQUENCE [LARGE SCALE GENOMIC DNA]</scope>
    <source>
        <strain evidence="1 2">Pedreira</strain>
    </source>
</reference>
<comment type="caution">
    <text evidence="1">The sequence shown here is derived from an EMBL/GenBank/DDBJ whole genome shotgun (WGS) entry which is preliminary data.</text>
</comment>
<evidence type="ECO:0000313" key="2">
    <source>
        <dbReference type="Proteomes" id="UP000033475"/>
    </source>
</evidence>
<protein>
    <submittedName>
        <fullName evidence="1">Uncharacterized protein</fullName>
    </submittedName>
</protein>
<dbReference type="EMBL" id="LANQ01000001">
    <property type="protein sequence ID" value="KJV57774.1"/>
    <property type="molecule type" value="Genomic_DNA"/>
</dbReference>
<organism evidence="1 2">
    <name type="scientific">Rickettsia felis str. Pedreira</name>
    <dbReference type="NCBI Taxonomy" id="1359196"/>
    <lineage>
        <taxon>Bacteria</taxon>
        <taxon>Pseudomonadati</taxon>
        <taxon>Pseudomonadota</taxon>
        <taxon>Alphaproteobacteria</taxon>
        <taxon>Rickettsiales</taxon>
        <taxon>Rickettsiaceae</taxon>
        <taxon>Rickettsieae</taxon>
        <taxon>Rickettsia</taxon>
        <taxon>spotted fever group</taxon>
    </lineage>
</organism>
<evidence type="ECO:0000313" key="1">
    <source>
        <dbReference type="EMBL" id="KJV57774.1"/>
    </source>
</evidence>
<dbReference type="AlphaFoldDB" id="A0A0F3MT56"/>
<dbReference type="Proteomes" id="UP000033475">
    <property type="component" value="Unassembled WGS sequence"/>
</dbReference>
<name>A0A0F3MT56_RICFI</name>
<gene>
    <name evidence="1" type="ORF">RFEPED_0141</name>
</gene>
<sequence>MEISPSSDRPAFCHCDRRECGNPGKIIKKCYKLAFFTGLLRQLLT</sequence>
<accession>A0A0F3MT56</accession>
<proteinExistence type="predicted"/>